<accession>A0A3A9ZXZ2</accession>
<evidence type="ECO:0008006" key="4">
    <source>
        <dbReference type="Google" id="ProtNLM"/>
    </source>
</evidence>
<organism evidence="2 3">
    <name type="scientific">Micromonospora costi</name>
    <dbReference type="NCBI Taxonomy" id="1530042"/>
    <lineage>
        <taxon>Bacteria</taxon>
        <taxon>Bacillati</taxon>
        <taxon>Actinomycetota</taxon>
        <taxon>Actinomycetes</taxon>
        <taxon>Micromonosporales</taxon>
        <taxon>Micromonosporaceae</taxon>
        <taxon>Micromonospora</taxon>
    </lineage>
</organism>
<dbReference type="RefSeq" id="WP_120782044.1">
    <property type="nucleotide sequence ID" value="NZ_JBHLUP010000002.1"/>
</dbReference>
<proteinExistence type="predicted"/>
<keyword evidence="3" id="KW-1185">Reference proteome</keyword>
<dbReference type="EMBL" id="RBAN01000004">
    <property type="protein sequence ID" value="RKN53101.1"/>
    <property type="molecule type" value="Genomic_DNA"/>
</dbReference>
<evidence type="ECO:0000313" key="3">
    <source>
        <dbReference type="Proteomes" id="UP000279968"/>
    </source>
</evidence>
<sequence>MSALTRAELMKLRTVRSTWMVLLVLPVVAVVSLMDAALDPVEHNTTVADFMDVSLAVVSVVVAAFAAALVGGEFARRTVGLDYLAVPKRVPVLAAKVWAFAGLGAVLGLLSTLLATAVVTPIAVGRDVALDGAGVAVLRVLAVAAAIGVLGALGTAIGVLVPHPGMAVGSVIGWQVVEMLLGMAFGIGDVLPIGLVTAVAHRAGTAALPVAFGLLCLYTASVVGVALLVARRRDLA</sequence>
<keyword evidence="1" id="KW-0472">Membrane</keyword>
<feature type="transmembrane region" description="Helical" evidence="1">
    <location>
        <begin position="97"/>
        <end position="124"/>
    </location>
</feature>
<feature type="transmembrane region" description="Helical" evidence="1">
    <location>
        <begin position="20"/>
        <end position="38"/>
    </location>
</feature>
<evidence type="ECO:0000256" key="1">
    <source>
        <dbReference type="SAM" id="Phobius"/>
    </source>
</evidence>
<feature type="transmembrane region" description="Helical" evidence="1">
    <location>
        <begin position="136"/>
        <end position="160"/>
    </location>
</feature>
<dbReference type="Proteomes" id="UP000279968">
    <property type="component" value="Unassembled WGS sequence"/>
</dbReference>
<feature type="transmembrane region" description="Helical" evidence="1">
    <location>
        <begin position="206"/>
        <end position="230"/>
    </location>
</feature>
<evidence type="ECO:0000313" key="2">
    <source>
        <dbReference type="EMBL" id="RKN53101.1"/>
    </source>
</evidence>
<keyword evidence="1" id="KW-0812">Transmembrane</keyword>
<feature type="transmembrane region" description="Helical" evidence="1">
    <location>
        <begin position="50"/>
        <end position="70"/>
    </location>
</feature>
<gene>
    <name evidence="2" type="ORF">D7193_25305</name>
</gene>
<protein>
    <recommendedName>
        <fullName evidence="4">ABC transporter permease</fullName>
    </recommendedName>
</protein>
<name>A0A3A9ZXZ2_9ACTN</name>
<comment type="caution">
    <text evidence="2">The sequence shown here is derived from an EMBL/GenBank/DDBJ whole genome shotgun (WGS) entry which is preliminary data.</text>
</comment>
<reference evidence="2 3" key="1">
    <citation type="journal article" date="2015" name="Int. J. Syst. Evol. Microbiol.">
        <title>Micromonospora costi sp. nov., isolated from a leaf of Costus speciosus.</title>
        <authorList>
            <person name="Thawai C."/>
        </authorList>
    </citation>
    <scope>NUCLEOTIDE SEQUENCE [LARGE SCALE GENOMIC DNA]</scope>
    <source>
        <strain evidence="2 3">CS1-12</strain>
    </source>
</reference>
<feature type="transmembrane region" description="Helical" evidence="1">
    <location>
        <begin position="180"/>
        <end position="200"/>
    </location>
</feature>
<keyword evidence="1" id="KW-1133">Transmembrane helix</keyword>
<dbReference type="AlphaFoldDB" id="A0A3A9ZXZ2"/>
<dbReference type="OrthoDB" id="3384059at2"/>